<gene>
    <name evidence="5" type="ORF">NAF29_03555</name>
</gene>
<evidence type="ECO:0000313" key="6">
    <source>
        <dbReference type="Proteomes" id="UP001165393"/>
    </source>
</evidence>
<dbReference type="AlphaFoldDB" id="A0AA41W4X2"/>
<feature type="domain" description="CENP-V/GFA" evidence="4">
    <location>
        <begin position="13"/>
        <end position="129"/>
    </location>
</feature>
<keyword evidence="6" id="KW-1185">Reference proteome</keyword>
<accession>A0AA41W4X2</accession>
<dbReference type="Gene3D" id="2.170.150.70">
    <property type="match status" value="1"/>
</dbReference>
<dbReference type="GO" id="GO:0016846">
    <property type="term" value="F:carbon-sulfur lyase activity"/>
    <property type="evidence" value="ECO:0007669"/>
    <property type="project" value="InterPro"/>
</dbReference>
<dbReference type="InterPro" id="IPR011057">
    <property type="entry name" value="Mss4-like_sf"/>
</dbReference>
<dbReference type="SUPFAM" id="SSF51316">
    <property type="entry name" value="Mss4-like"/>
    <property type="match status" value="1"/>
</dbReference>
<dbReference type="InterPro" id="IPR052355">
    <property type="entry name" value="CENP-V-like"/>
</dbReference>
<comment type="caution">
    <text evidence="5">The sequence shown here is derived from an EMBL/GenBank/DDBJ whole genome shotgun (WGS) entry which is preliminary data.</text>
</comment>
<sequence length="132" mass="14466">MTDVYDTSTNAKYTLACHCGAVQLRLHLPCGIQNPRRCNCSICRRKGSVSGAIAQSDLTIEKGHDVLSGYQFNTHVATHYFCSKCGVHTHHQRRSNSNEFGYNVACLIGLKLSDVENVMVSDGVSHPADRGL</sequence>
<evidence type="ECO:0000256" key="1">
    <source>
        <dbReference type="ARBA" id="ARBA00005495"/>
    </source>
</evidence>
<evidence type="ECO:0000256" key="3">
    <source>
        <dbReference type="ARBA" id="ARBA00022833"/>
    </source>
</evidence>
<evidence type="ECO:0000259" key="4">
    <source>
        <dbReference type="PROSITE" id="PS51891"/>
    </source>
</evidence>
<dbReference type="PROSITE" id="PS51891">
    <property type="entry name" value="CENP_V_GFA"/>
    <property type="match status" value="1"/>
</dbReference>
<dbReference type="Pfam" id="PF04828">
    <property type="entry name" value="GFA"/>
    <property type="match status" value="1"/>
</dbReference>
<evidence type="ECO:0000256" key="2">
    <source>
        <dbReference type="ARBA" id="ARBA00022723"/>
    </source>
</evidence>
<dbReference type="InterPro" id="IPR006913">
    <property type="entry name" value="CENP-V/GFA"/>
</dbReference>
<dbReference type="GO" id="GO:0046872">
    <property type="term" value="F:metal ion binding"/>
    <property type="evidence" value="ECO:0007669"/>
    <property type="project" value="UniProtKB-KW"/>
</dbReference>
<evidence type="ECO:0000313" key="5">
    <source>
        <dbReference type="EMBL" id="MCM2678749.1"/>
    </source>
</evidence>
<proteinExistence type="inferred from homology"/>
<comment type="similarity">
    <text evidence="1">Belongs to the Gfa family.</text>
</comment>
<protein>
    <submittedName>
        <fullName evidence="5">GFA family protein</fullName>
    </submittedName>
</protein>
<dbReference type="Proteomes" id="UP001165393">
    <property type="component" value="Unassembled WGS sequence"/>
</dbReference>
<organism evidence="5 6">
    <name type="scientific">Echinimonas agarilytica</name>
    <dbReference type="NCBI Taxonomy" id="1215918"/>
    <lineage>
        <taxon>Bacteria</taxon>
        <taxon>Pseudomonadati</taxon>
        <taxon>Pseudomonadota</taxon>
        <taxon>Gammaproteobacteria</taxon>
        <taxon>Alteromonadales</taxon>
        <taxon>Echinimonadaceae</taxon>
        <taxon>Echinimonas</taxon>
    </lineage>
</organism>
<keyword evidence="2" id="KW-0479">Metal-binding</keyword>
<dbReference type="PANTHER" id="PTHR28620:SF1">
    <property type="entry name" value="CENP-V_GFA DOMAIN-CONTAINING PROTEIN"/>
    <property type="match status" value="1"/>
</dbReference>
<name>A0AA41W4X2_9GAMM</name>
<keyword evidence="3" id="KW-0862">Zinc</keyword>
<dbReference type="RefSeq" id="WP_251260106.1">
    <property type="nucleotide sequence ID" value="NZ_JAMQGP010000001.1"/>
</dbReference>
<dbReference type="PANTHER" id="PTHR28620">
    <property type="entry name" value="CENTROMERE PROTEIN V"/>
    <property type="match status" value="1"/>
</dbReference>
<reference evidence="5 6" key="1">
    <citation type="journal article" date="2013" name="Antonie Van Leeuwenhoek">
        <title>Echinimonas agarilytica gen. nov., sp. nov., a new gammaproteobacterium isolated from the sea urchin Strongylocentrotus intermedius.</title>
        <authorList>
            <person name="Nedashkovskaya O.I."/>
            <person name="Stenkova A.M."/>
            <person name="Zhukova N.V."/>
            <person name="Van Trappen S."/>
            <person name="Lee J.S."/>
            <person name="Kim S.B."/>
        </authorList>
    </citation>
    <scope>NUCLEOTIDE SEQUENCE [LARGE SCALE GENOMIC DNA]</scope>
    <source>
        <strain evidence="5 6">KMM 6351</strain>
    </source>
</reference>
<dbReference type="EMBL" id="JAMQGP010000001">
    <property type="protein sequence ID" value="MCM2678749.1"/>
    <property type="molecule type" value="Genomic_DNA"/>
</dbReference>